<dbReference type="Proteomes" id="UP000003082">
    <property type="component" value="Unassembled WGS sequence"/>
</dbReference>
<dbReference type="EMBL" id="ACFU01000002">
    <property type="protein sequence ID" value="EEF15205.1"/>
    <property type="molecule type" value="Genomic_DNA"/>
</dbReference>
<reference evidence="1 2" key="1">
    <citation type="submission" date="2008-08" db="EMBL/GenBank/DDBJ databases">
        <authorList>
            <person name="Madupu R."/>
            <person name="Durkin A.S."/>
            <person name="Torralba M."/>
            <person name="Methe B."/>
            <person name="Sutton G.G."/>
            <person name="Strausberg R.L."/>
            <person name="Nelson K.E."/>
        </authorList>
    </citation>
    <scope>NUCLEOTIDE SEQUENCE [LARGE SCALE GENOMIC DNA]</scope>
    <source>
        <strain evidence="1 2">RM3267</strain>
    </source>
</reference>
<keyword evidence="2" id="KW-1185">Reference proteome</keyword>
<gene>
    <name evidence="1" type="ORF">CAMRE0001_1842</name>
</gene>
<evidence type="ECO:0000313" key="2">
    <source>
        <dbReference type="Proteomes" id="UP000003082"/>
    </source>
</evidence>
<name>B9CYL6_CAMRE</name>
<sequence>MARQKYAPLRSSPSLSHIDSTPTAAASDFSFNGDAQMAILIKSNICT</sequence>
<protein>
    <submittedName>
        <fullName evidence="1">Uncharacterized protein</fullName>
    </submittedName>
</protein>
<organism evidence="1 2">
    <name type="scientific">Campylobacter rectus RM3267</name>
    <dbReference type="NCBI Taxonomy" id="553218"/>
    <lineage>
        <taxon>Bacteria</taxon>
        <taxon>Pseudomonadati</taxon>
        <taxon>Campylobacterota</taxon>
        <taxon>Epsilonproteobacteria</taxon>
        <taxon>Campylobacterales</taxon>
        <taxon>Campylobacteraceae</taxon>
        <taxon>Campylobacter</taxon>
    </lineage>
</organism>
<proteinExistence type="predicted"/>
<accession>B9CYL6</accession>
<dbReference type="AlphaFoldDB" id="B9CYL6"/>
<dbReference type="STRING" id="553218.CAMRE0001_1842"/>
<evidence type="ECO:0000313" key="1">
    <source>
        <dbReference type="EMBL" id="EEF15205.1"/>
    </source>
</evidence>
<comment type="caution">
    <text evidence="1">The sequence shown here is derived from an EMBL/GenBank/DDBJ whole genome shotgun (WGS) entry which is preliminary data.</text>
</comment>